<keyword evidence="1" id="KW-0807">Transducer</keyword>
<dbReference type="GO" id="GO:0007165">
    <property type="term" value="P:signal transduction"/>
    <property type="evidence" value="ECO:0007669"/>
    <property type="project" value="UniProtKB-KW"/>
</dbReference>
<evidence type="ECO:0000256" key="2">
    <source>
        <dbReference type="ARBA" id="ARBA00029447"/>
    </source>
</evidence>
<dbReference type="RefSeq" id="WP_184095480.1">
    <property type="nucleotide sequence ID" value="NZ_AP023367.1"/>
</dbReference>
<keyword evidence="4" id="KW-1185">Reference proteome</keyword>
<dbReference type="PROSITE" id="PS50885">
    <property type="entry name" value="HAMP"/>
    <property type="match status" value="1"/>
</dbReference>
<comment type="similarity">
    <text evidence="2">Belongs to the methyl-accepting chemotaxis (MCP) protein family.</text>
</comment>
<reference evidence="3 4" key="1">
    <citation type="journal article" date="2016" name="Int. J. Syst. Evol. Microbiol.">
        <title>Descriptions of Anaerotaenia torta gen. nov., sp. nov. and Anaerocolumna cellulosilytica gen. nov., sp. nov. isolated from a methanogenic reactor of cattle waste.</title>
        <authorList>
            <person name="Uek A."/>
            <person name="Ohtaki Y."/>
            <person name="Kaku N."/>
            <person name="Ueki K."/>
        </authorList>
    </citation>
    <scope>NUCLEOTIDE SEQUENCE [LARGE SCALE GENOMIC DNA]</scope>
    <source>
        <strain evidence="3 4">SN021</strain>
    </source>
</reference>
<organism evidence="3 4">
    <name type="scientific">Anaerocolumna cellulosilytica</name>
    <dbReference type="NCBI Taxonomy" id="433286"/>
    <lineage>
        <taxon>Bacteria</taxon>
        <taxon>Bacillati</taxon>
        <taxon>Bacillota</taxon>
        <taxon>Clostridia</taxon>
        <taxon>Lachnospirales</taxon>
        <taxon>Lachnospiraceae</taxon>
        <taxon>Anaerocolumna</taxon>
    </lineage>
</organism>
<evidence type="ECO:0000313" key="3">
    <source>
        <dbReference type="EMBL" id="BCJ96231.1"/>
    </source>
</evidence>
<dbReference type="PANTHER" id="PTHR32089:SF114">
    <property type="entry name" value="METHYL-ACCEPTING CHEMOTAXIS PROTEIN MCPB"/>
    <property type="match status" value="1"/>
</dbReference>
<protein>
    <submittedName>
        <fullName evidence="3">Methyl-accepting chemotaxis protein</fullName>
    </submittedName>
</protein>
<dbReference type="CDD" id="cd06225">
    <property type="entry name" value="HAMP"/>
    <property type="match status" value="1"/>
</dbReference>
<dbReference type="CDD" id="cd11386">
    <property type="entry name" value="MCP_signal"/>
    <property type="match status" value="1"/>
</dbReference>
<dbReference type="Proteomes" id="UP000515561">
    <property type="component" value="Chromosome"/>
</dbReference>
<dbReference type="SMART" id="SM00283">
    <property type="entry name" value="MA"/>
    <property type="match status" value="1"/>
</dbReference>
<dbReference type="KEGG" id="acel:acsn021_38000"/>
<dbReference type="PROSITE" id="PS50111">
    <property type="entry name" value="CHEMOTAXIS_TRANSDUC_2"/>
    <property type="match status" value="1"/>
</dbReference>
<dbReference type="Gene3D" id="1.10.287.950">
    <property type="entry name" value="Methyl-accepting chemotaxis protein"/>
    <property type="match status" value="1"/>
</dbReference>
<evidence type="ECO:0000313" key="4">
    <source>
        <dbReference type="Proteomes" id="UP000515561"/>
    </source>
</evidence>
<dbReference type="Gene3D" id="3.30.450.20">
    <property type="entry name" value="PAS domain"/>
    <property type="match status" value="1"/>
</dbReference>
<gene>
    <name evidence="3" type="ORF">acsn021_38000</name>
</gene>
<dbReference type="EMBL" id="AP023367">
    <property type="protein sequence ID" value="BCJ96231.1"/>
    <property type="molecule type" value="Genomic_DNA"/>
</dbReference>
<dbReference type="InterPro" id="IPR003660">
    <property type="entry name" value="HAMP_dom"/>
</dbReference>
<dbReference type="PANTHER" id="PTHR32089">
    <property type="entry name" value="METHYL-ACCEPTING CHEMOTAXIS PROTEIN MCPB"/>
    <property type="match status" value="1"/>
</dbReference>
<dbReference type="InterPro" id="IPR004089">
    <property type="entry name" value="MCPsignal_dom"/>
</dbReference>
<evidence type="ECO:0000256" key="1">
    <source>
        <dbReference type="ARBA" id="ARBA00023224"/>
    </source>
</evidence>
<dbReference type="Pfam" id="PF00015">
    <property type="entry name" value="MCPsignal"/>
    <property type="match status" value="1"/>
</dbReference>
<dbReference type="AlphaFoldDB" id="A0A6S6RBR9"/>
<sequence length="738" mass="79930">MRMGKGSNKGNAKKSLKELLKADKMKTLTEEKVKKNKRKWNAAKEGAQEKRQKIKNEFEENKATISKLKGIGAKILIAFFIPVLLMGVFGIFSYDKSSKALISSYEKSTSDTLKAVSDYLALGFQSVSDKAVEYVLSDYISGYYLRTNEKDTIDDIKALKKLQQQNMVVKETNAFIGAIHIMGKVGSGVSTSVAPPKDIFSQYITTEEAASFMDNSKRHMWIGSHQALDDILLLNKDSYAMAIVSKMSNIDGFIIMDVSKEKVLEVLEGMDSKDGSIYGLVTADGRETLTDPELQNVFTDKEYFQKLSETEEKHGYSYQTYDGEEYLFTYSKIGKTGAMVCSLIPKAAILRQADSIKSMTLIFVALASVFALLVGILMSTGIGSAIGKLMKAITLASKGDLTTRFDTKRKDEFMILTESLSQMTAGMRNLIGEVAGVGSKVTDSSGELSVTSEKILDATRGISFTIDEIEKGVVQQAADTDHCLGQMANLSDKINQVYSSTYEIERIANDTKGVVGDGLVIIGDLNEKATATSNVTQLVIKDIEALEVQSRNIGNFVGIINEIAAQTNLLSLNASIEAARAGDAGKGFAVVADEIRKLADQSVKAAGQIQGIVTEIQGKTQGTVVSARQAENIVSSQTQALKKTIQVFEEINTHVGSLVTNLDNISNGVKGIENAKEDTMDAIRNISAVAQQTAAASEEVSATANNQIGSVEGLSLAALELAKDAKNLEKAIQLFKIN</sequence>
<dbReference type="SUPFAM" id="SSF58104">
    <property type="entry name" value="Methyl-accepting chemotaxis protein (MCP) signaling domain"/>
    <property type="match status" value="1"/>
</dbReference>
<proteinExistence type="inferred from homology"/>
<dbReference type="GO" id="GO:0016020">
    <property type="term" value="C:membrane"/>
    <property type="evidence" value="ECO:0007669"/>
    <property type="project" value="InterPro"/>
</dbReference>
<name>A0A6S6RBR9_9FIRM</name>
<accession>A0A6S6RBR9</accession>